<evidence type="ECO:0000313" key="2">
    <source>
        <dbReference type="Proteomes" id="UP000320707"/>
    </source>
</evidence>
<protein>
    <submittedName>
        <fullName evidence="1">Uncharacterized protein</fullName>
    </submittedName>
</protein>
<sequence>MAGAKFCFALLVDKAVLDGIARNEFVVKAVGYDWDRIDHGGWGWGWVRLETGRLLELWEALLLADLQSTYKYYWMRCDGPESDLETDIWTGDWQLPSLDDYSKVQTATEESSFRFDY</sequence>
<dbReference type="AlphaFoldDB" id="A0A559L4C4"/>
<dbReference type="EMBL" id="SRMI01000006">
    <property type="protein sequence ID" value="TVY67775.1"/>
    <property type="molecule type" value="Genomic_DNA"/>
</dbReference>
<gene>
    <name evidence="1" type="ORF">Focb16_v003039</name>
</gene>
<proteinExistence type="predicted"/>
<dbReference type="Proteomes" id="UP000320707">
    <property type="component" value="Unassembled WGS sequence"/>
</dbReference>
<comment type="caution">
    <text evidence="1">The sequence shown here is derived from an EMBL/GenBank/DDBJ whole genome shotgun (WGS) entry which is preliminary data.</text>
</comment>
<name>A0A559L4C4_FUSOC</name>
<evidence type="ECO:0000313" key="1">
    <source>
        <dbReference type="EMBL" id="TVY67775.1"/>
    </source>
</evidence>
<organism evidence="1 2">
    <name type="scientific">Fusarium oxysporum f. sp. cubense</name>
    <dbReference type="NCBI Taxonomy" id="61366"/>
    <lineage>
        <taxon>Eukaryota</taxon>
        <taxon>Fungi</taxon>
        <taxon>Dikarya</taxon>
        <taxon>Ascomycota</taxon>
        <taxon>Pezizomycotina</taxon>
        <taxon>Sordariomycetes</taxon>
        <taxon>Hypocreomycetidae</taxon>
        <taxon>Hypocreales</taxon>
        <taxon>Nectriaceae</taxon>
        <taxon>Fusarium</taxon>
        <taxon>Fusarium oxysporum species complex</taxon>
    </lineage>
</organism>
<reference evidence="1 2" key="1">
    <citation type="journal article" date="2019" name="Microbiol. Resour. Announc.">
        <title>High-quality draft genome sequence of Fusarium oxysporum f. sp. cubense strain 160527, a causal agent of Panama disease.</title>
        <authorList>
            <person name="Asai S."/>
            <person name="Ayukawa Y."/>
            <person name="Gan P."/>
            <person name="Masuda S."/>
            <person name="Komatsu K."/>
            <person name="Shirasu K."/>
            <person name="Arie T."/>
        </authorList>
    </citation>
    <scope>NUCLEOTIDE SEQUENCE [LARGE SCALE GENOMIC DNA]</scope>
    <source>
        <strain evidence="1 2">160527</strain>
    </source>
</reference>
<accession>A0A559L4C4</accession>